<sequence length="92" mass="11133">MALLKQFRYSYLFFACSLMAFWSSFLNYENGLYITLIFFLIINLTCFSNEYLVIQYYKKNNQKNFNKGYALFIMIQVLITLIIFFVFQFVFA</sequence>
<accession>A0A090IYY7</accession>
<evidence type="ECO:0000313" key="2">
    <source>
        <dbReference type="EMBL" id="CEE02932.1"/>
    </source>
</evidence>
<feature type="transmembrane region" description="Helical" evidence="1">
    <location>
        <begin position="7"/>
        <end position="26"/>
    </location>
</feature>
<keyword evidence="1" id="KW-0472">Membrane</keyword>
<protein>
    <submittedName>
        <fullName evidence="2">Putative membrane protein</fullName>
    </submittedName>
</protein>
<name>A0A090IYY7_9BACI</name>
<organism evidence="2 3">
    <name type="scientific">Caldibacillus thermoamylovorans</name>
    <dbReference type="NCBI Taxonomy" id="35841"/>
    <lineage>
        <taxon>Bacteria</taxon>
        <taxon>Bacillati</taxon>
        <taxon>Bacillota</taxon>
        <taxon>Bacilli</taxon>
        <taxon>Bacillales</taxon>
        <taxon>Bacillaceae</taxon>
        <taxon>Caldibacillus</taxon>
    </lineage>
</organism>
<evidence type="ECO:0000313" key="3">
    <source>
        <dbReference type="Proteomes" id="UP000040576"/>
    </source>
</evidence>
<dbReference type="AlphaFoldDB" id="A0A090IYY7"/>
<reference evidence="2 3" key="1">
    <citation type="submission" date="2014-07" db="EMBL/GenBank/DDBJ databases">
        <authorList>
            <person name="Wibberg Daniel"/>
        </authorList>
    </citation>
    <scope>NUCLEOTIDE SEQUENCE [LARGE SCALE GENOMIC DNA]</scope>
</reference>
<keyword evidence="1" id="KW-0812">Transmembrane</keyword>
<dbReference type="Proteomes" id="UP000040576">
    <property type="component" value="Unassembled WGS sequence"/>
</dbReference>
<keyword evidence="3" id="KW-1185">Reference proteome</keyword>
<dbReference type="EMBL" id="CCRF01000094">
    <property type="protein sequence ID" value="CEE02932.1"/>
    <property type="molecule type" value="Genomic_DNA"/>
</dbReference>
<feature type="transmembrane region" description="Helical" evidence="1">
    <location>
        <begin position="69"/>
        <end position="91"/>
    </location>
</feature>
<proteinExistence type="predicted"/>
<evidence type="ECO:0000256" key="1">
    <source>
        <dbReference type="SAM" id="Phobius"/>
    </source>
</evidence>
<feature type="transmembrane region" description="Helical" evidence="1">
    <location>
        <begin position="32"/>
        <end position="57"/>
    </location>
</feature>
<gene>
    <name evidence="2" type="ORF">BT1A1_3147</name>
</gene>
<keyword evidence="1" id="KW-1133">Transmembrane helix</keyword>